<accession>A0A6J6IV80</accession>
<organism evidence="1">
    <name type="scientific">freshwater metagenome</name>
    <dbReference type="NCBI Taxonomy" id="449393"/>
    <lineage>
        <taxon>unclassified sequences</taxon>
        <taxon>metagenomes</taxon>
        <taxon>ecological metagenomes</taxon>
    </lineage>
</organism>
<reference evidence="1" key="1">
    <citation type="submission" date="2020-05" db="EMBL/GenBank/DDBJ databases">
        <authorList>
            <person name="Chiriac C."/>
            <person name="Salcher M."/>
            <person name="Ghai R."/>
            <person name="Kavagutti S V."/>
        </authorList>
    </citation>
    <scope>NUCLEOTIDE SEQUENCE</scope>
</reference>
<name>A0A6J6IV80_9ZZZZ</name>
<sequence>MEILKFDESGSSSPSRKRSGRSAILVTFVALVFGAGTALASGTLTINEGDDIELAQGVTQTTQCDTSVDISLDSQLAITPGSPSKFYLRTISVSKISDDCLLKTLRLKVYSADGTQRIFCSPSDSGCSSSGDYIESAPLVGPSSGDNRLNFTLTNVLEIETADSAKNITIETIG</sequence>
<dbReference type="AlphaFoldDB" id="A0A6J6IV80"/>
<gene>
    <name evidence="1" type="ORF">UFOPK1981_00557</name>
</gene>
<proteinExistence type="predicted"/>
<dbReference type="EMBL" id="CAEZVI010000050">
    <property type="protein sequence ID" value="CAB4628440.1"/>
    <property type="molecule type" value="Genomic_DNA"/>
</dbReference>
<evidence type="ECO:0000313" key="1">
    <source>
        <dbReference type="EMBL" id="CAB4628440.1"/>
    </source>
</evidence>
<protein>
    <submittedName>
        <fullName evidence="1">Unannotated protein</fullName>
    </submittedName>
</protein>